<organism evidence="2 3">
    <name type="scientific">Tolypocladium capitatum</name>
    <dbReference type="NCBI Taxonomy" id="45235"/>
    <lineage>
        <taxon>Eukaryota</taxon>
        <taxon>Fungi</taxon>
        <taxon>Dikarya</taxon>
        <taxon>Ascomycota</taxon>
        <taxon>Pezizomycotina</taxon>
        <taxon>Sordariomycetes</taxon>
        <taxon>Hypocreomycetidae</taxon>
        <taxon>Hypocreales</taxon>
        <taxon>Ophiocordycipitaceae</taxon>
        <taxon>Tolypocladium</taxon>
    </lineage>
</organism>
<reference evidence="2 3" key="1">
    <citation type="submission" date="2017-08" db="EMBL/GenBank/DDBJ databases">
        <title>Harnessing the power of phylogenomics to disentangle the directionality and signatures of interkingdom host jumping in the parasitic fungal genus Tolypocladium.</title>
        <authorList>
            <person name="Quandt C.A."/>
            <person name="Patterson W."/>
            <person name="Spatafora J.W."/>
        </authorList>
    </citation>
    <scope>NUCLEOTIDE SEQUENCE [LARGE SCALE GENOMIC DNA]</scope>
    <source>
        <strain evidence="2 3">CBS 113982</strain>
    </source>
</reference>
<feature type="compositionally biased region" description="Basic and acidic residues" evidence="1">
    <location>
        <begin position="340"/>
        <end position="365"/>
    </location>
</feature>
<evidence type="ECO:0000313" key="3">
    <source>
        <dbReference type="Proteomes" id="UP000236621"/>
    </source>
</evidence>
<feature type="compositionally biased region" description="Basic and acidic residues" evidence="1">
    <location>
        <begin position="287"/>
        <end position="298"/>
    </location>
</feature>
<protein>
    <submittedName>
        <fullName evidence="2">Uncharacterized protein</fullName>
    </submittedName>
</protein>
<comment type="caution">
    <text evidence="2">The sequence shown here is derived from an EMBL/GenBank/DDBJ whole genome shotgun (WGS) entry which is preliminary data.</text>
</comment>
<proteinExistence type="predicted"/>
<feature type="region of interest" description="Disordered" evidence="1">
    <location>
        <begin position="246"/>
        <end position="365"/>
    </location>
</feature>
<evidence type="ECO:0000313" key="2">
    <source>
        <dbReference type="EMBL" id="PNY23178.1"/>
    </source>
</evidence>
<evidence type="ECO:0000256" key="1">
    <source>
        <dbReference type="SAM" id="MobiDB-lite"/>
    </source>
</evidence>
<feature type="non-terminal residue" evidence="2">
    <location>
        <position position="365"/>
    </location>
</feature>
<sequence>MLEGFLHLCVEDPVRCIIHELCKSRDFQQQLYIGHGIKFENHLKAISDTAIEIIGRDPRQSPPSPLRQPEEPSQRRPKTPDLIEDAPTLNADQICIYRYEEAGKISRSVIAISEYKPPHKLSVQQLRAGLHEMNIFEDIVCRNKIPTEAGAKFQYYAEELSAAAIVQTYHYMIDWRDPETLHYHLAEPGPEVTQHGEYRSCTAVAQYVAFHLLALSDRPSVTQDDRRQVVRGLERWDVSFRKAASEAGKANDAPDISPAFIPSTYPSIDRSVKPRRSRRLNLGTEPGNDRPAGRRDPEQSDSDDDEGPRLPSTPTPTQQRRRDEGGNSRRSGRIANQNQHKGEYRDRGSGTTSREEMAQSPHQDL</sequence>
<dbReference type="EMBL" id="NRSZ01001130">
    <property type="protein sequence ID" value="PNY23178.1"/>
    <property type="molecule type" value="Genomic_DNA"/>
</dbReference>
<feature type="compositionally biased region" description="Basic and acidic residues" evidence="1">
    <location>
        <begin position="68"/>
        <end position="81"/>
    </location>
</feature>
<dbReference type="AlphaFoldDB" id="A0A2K3Q6P0"/>
<dbReference type="STRING" id="45235.A0A2K3Q6P0"/>
<dbReference type="Proteomes" id="UP000236621">
    <property type="component" value="Unassembled WGS sequence"/>
</dbReference>
<accession>A0A2K3Q6P0</accession>
<dbReference type="OrthoDB" id="411394at2759"/>
<name>A0A2K3Q6P0_9HYPO</name>
<feature type="region of interest" description="Disordered" evidence="1">
    <location>
        <begin position="55"/>
        <end position="84"/>
    </location>
</feature>
<gene>
    <name evidence="2" type="ORF">TCAP_06876</name>
</gene>
<keyword evidence="3" id="KW-1185">Reference proteome</keyword>